<dbReference type="EMBL" id="JBGORX010000001">
    <property type="protein sequence ID" value="MFJ1267139.1"/>
    <property type="molecule type" value="Genomic_DNA"/>
</dbReference>
<dbReference type="SUPFAM" id="SSF56784">
    <property type="entry name" value="HAD-like"/>
    <property type="match status" value="1"/>
</dbReference>
<dbReference type="CDD" id="cd01427">
    <property type="entry name" value="HAD_like"/>
    <property type="match status" value="1"/>
</dbReference>
<organism evidence="2 3">
    <name type="scientific">Legionella lytica</name>
    <dbReference type="NCBI Taxonomy" id="96232"/>
    <lineage>
        <taxon>Bacteria</taxon>
        <taxon>Pseudomonadati</taxon>
        <taxon>Pseudomonadota</taxon>
        <taxon>Gammaproteobacteria</taxon>
        <taxon>Legionellales</taxon>
        <taxon>Legionellaceae</taxon>
        <taxon>Legionella</taxon>
    </lineage>
</organism>
<reference evidence="2 3" key="1">
    <citation type="submission" date="2024-08" db="EMBL/GenBank/DDBJ databases">
        <title>Draft Genome Sequence of Legionella lytica strain DSB2004, Isolated From a Fire Sprinkler System.</title>
        <authorList>
            <person name="Everhart A.D."/>
            <person name="Kidane D.T."/>
            <person name="Farone A.L."/>
            <person name="Farone M.B."/>
        </authorList>
    </citation>
    <scope>NUCLEOTIDE SEQUENCE [LARGE SCALE GENOMIC DNA]</scope>
    <source>
        <strain evidence="2 3">DSB2004</strain>
    </source>
</reference>
<dbReference type="InterPro" id="IPR023214">
    <property type="entry name" value="HAD_sf"/>
</dbReference>
<dbReference type="RefSeq" id="WP_400185681.1">
    <property type="nucleotide sequence ID" value="NZ_JBGORX010000001.1"/>
</dbReference>
<dbReference type="Pfam" id="PF12710">
    <property type="entry name" value="HAD"/>
    <property type="match status" value="1"/>
</dbReference>
<evidence type="ECO:0000256" key="1">
    <source>
        <dbReference type="SAM" id="SignalP"/>
    </source>
</evidence>
<dbReference type="Gene3D" id="3.40.50.1000">
    <property type="entry name" value="HAD superfamily/HAD-like"/>
    <property type="match status" value="1"/>
</dbReference>
<comment type="caution">
    <text evidence="2">The sequence shown here is derived from an EMBL/GenBank/DDBJ whole genome shotgun (WGS) entry which is preliminary data.</text>
</comment>
<feature type="chain" id="PRO_5046481278" evidence="1">
    <location>
        <begin position="23"/>
        <end position="332"/>
    </location>
</feature>
<keyword evidence="1" id="KW-0732">Signal</keyword>
<evidence type="ECO:0000313" key="3">
    <source>
        <dbReference type="Proteomes" id="UP001615550"/>
    </source>
</evidence>
<gene>
    <name evidence="2" type="ORF">ACD661_01050</name>
</gene>
<keyword evidence="2" id="KW-0378">Hydrolase</keyword>
<protein>
    <submittedName>
        <fullName evidence="2">HAD family hydrolase</fullName>
    </submittedName>
</protein>
<proteinExistence type="predicted"/>
<sequence>MNYKSIFFILINALLFNGLIHAATLPSWNEGKIKQNIIAFVERVTNPSSPDYVTPDDRLAVFDNDGTLWLEQPLYTQFIFIMDRIQKLAAKHPEWKTKKPFNVILNGDKQALAQFSLHDIEQIIAVVHSGMSVDEFKNSVRNWLATTNNPRYERPYTQLVYQPMLEVLQYLREHDFKIYIVTGGGQDFVRTFSQQTYNVLPEKVIGSAGKTKFVYQNDKPELIKTPDILIFDDKKGKPEAINLFIGCKPIIAVGNSDGDKEMLEWTQSRHGASLLLLIHHDDDKREYSYGASSKIGTFSDALMNEAKKNHWNIVSMKNDWKIIFPFENKEKN</sequence>
<keyword evidence="3" id="KW-1185">Reference proteome</keyword>
<dbReference type="GO" id="GO:0016787">
    <property type="term" value="F:hydrolase activity"/>
    <property type="evidence" value="ECO:0007669"/>
    <property type="project" value="UniProtKB-KW"/>
</dbReference>
<dbReference type="InterPro" id="IPR036412">
    <property type="entry name" value="HAD-like_sf"/>
</dbReference>
<accession>A0ABW8D368</accession>
<dbReference type="Proteomes" id="UP001615550">
    <property type="component" value="Unassembled WGS sequence"/>
</dbReference>
<evidence type="ECO:0000313" key="2">
    <source>
        <dbReference type="EMBL" id="MFJ1267139.1"/>
    </source>
</evidence>
<feature type="signal peptide" evidence="1">
    <location>
        <begin position="1"/>
        <end position="22"/>
    </location>
</feature>
<name>A0ABW8D368_9GAMM</name>